<gene>
    <name evidence="1" type="ORF">GCM10007874_32910</name>
</gene>
<dbReference type="InterPro" id="IPR027417">
    <property type="entry name" value="P-loop_NTPase"/>
</dbReference>
<name>A0ABQ6CJ74_9HYPH</name>
<keyword evidence="2" id="KW-1185">Reference proteome</keyword>
<protein>
    <recommendedName>
        <fullName evidence="3">Sulfotransferase family protein</fullName>
    </recommendedName>
</protein>
<accession>A0ABQ6CJ74</accession>
<comment type="caution">
    <text evidence="1">The sequence shown here is derived from an EMBL/GenBank/DDBJ whole genome shotgun (WGS) entry which is preliminary data.</text>
</comment>
<evidence type="ECO:0000313" key="2">
    <source>
        <dbReference type="Proteomes" id="UP001156882"/>
    </source>
</evidence>
<dbReference type="SUPFAM" id="SSF52540">
    <property type="entry name" value="P-loop containing nucleoside triphosphate hydrolases"/>
    <property type="match status" value="1"/>
</dbReference>
<dbReference type="Proteomes" id="UP001156882">
    <property type="component" value="Unassembled WGS sequence"/>
</dbReference>
<evidence type="ECO:0000313" key="1">
    <source>
        <dbReference type="EMBL" id="GLS20274.1"/>
    </source>
</evidence>
<dbReference type="EMBL" id="BSPC01000028">
    <property type="protein sequence ID" value="GLS20274.1"/>
    <property type="molecule type" value="Genomic_DNA"/>
</dbReference>
<reference evidence="2" key="1">
    <citation type="journal article" date="2019" name="Int. J. Syst. Evol. Microbiol.">
        <title>The Global Catalogue of Microorganisms (GCM) 10K type strain sequencing project: providing services to taxonomists for standard genome sequencing and annotation.</title>
        <authorList>
            <consortium name="The Broad Institute Genomics Platform"/>
            <consortium name="The Broad Institute Genome Sequencing Center for Infectious Disease"/>
            <person name="Wu L."/>
            <person name="Ma J."/>
        </authorList>
    </citation>
    <scope>NUCLEOTIDE SEQUENCE [LARGE SCALE GENOMIC DNA]</scope>
    <source>
        <strain evidence="2">NBRC 101365</strain>
    </source>
</reference>
<proteinExistence type="predicted"/>
<evidence type="ECO:0008006" key="3">
    <source>
        <dbReference type="Google" id="ProtNLM"/>
    </source>
</evidence>
<sequence length="348" mass="38898">MNEPRLPPAGWLPVAASWRDHMLWVDWSYFGEGPLREPFFDDEVQNCLRRPFNRLFRYATPITRLPDCLKANRHLQPDGFIFHMSRCGSTLVSQMLGGLPGSIVVSEAGPIDTVVNARGVCSDLSEDDHALWLRWMIGTFGQARRGDEQLFIVKLDSWHTRNLALFRRAFPDVPWIFLYRDPVEVMVSHLRRPGMQMVPALVGAEHLGLNPSDAWQAPAMYCAQVLARICEPVSRLEALDGGLLINYRQLPTAVLTSIMPHFGIAADNNARAVLSKIASRDAKIPGLAFADDSVAKQHEASTHVRDLARTWLDSHYRQLEANRLGAATVCGVSNHTLNGRAIADMADL</sequence>
<organism evidence="1 2">
    <name type="scientific">Labrys miyagiensis</name>
    <dbReference type="NCBI Taxonomy" id="346912"/>
    <lineage>
        <taxon>Bacteria</taxon>
        <taxon>Pseudomonadati</taxon>
        <taxon>Pseudomonadota</taxon>
        <taxon>Alphaproteobacteria</taxon>
        <taxon>Hyphomicrobiales</taxon>
        <taxon>Xanthobacteraceae</taxon>
        <taxon>Labrys</taxon>
    </lineage>
</organism>
<dbReference type="Gene3D" id="3.40.50.300">
    <property type="entry name" value="P-loop containing nucleotide triphosphate hydrolases"/>
    <property type="match status" value="1"/>
</dbReference>